<gene>
    <name evidence="1" type="ORF">BZB76_1587</name>
</gene>
<keyword evidence="2" id="KW-1185">Reference proteome</keyword>
<dbReference type="EMBL" id="RBWU01000002">
    <property type="protein sequence ID" value="RKS76236.1"/>
    <property type="molecule type" value="Genomic_DNA"/>
</dbReference>
<protein>
    <submittedName>
        <fullName evidence="1">Uncharacterized protein</fullName>
    </submittedName>
</protein>
<dbReference type="RefSeq" id="WP_121433626.1">
    <property type="nucleotide sequence ID" value="NZ_RBWU01000002.1"/>
</dbReference>
<reference evidence="1 2" key="1">
    <citation type="submission" date="2018-10" db="EMBL/GenBank/DDBJ databases">
        <title>Genomic Encyclopedia of Archaeal and Bacterial Type Strains, Phase II (KMG-II): from individual species to whole genera.</title>
        <authorList>
            <person name="Goeker M."/>
        </authorList>
    </citation>
    <scope>NUCLEOTIDE SEQUENCE [LARGE SCALE GENOMIC DNA]</scope>
    <source>
        <strain evidence="1 2">DSM 43383</strain>
    </source>
</reference>
<dbReference type="Proteomes" id="UP000274601">
    <property type="component" value="Unassembled WGS sequence"/>
</dbReference>
<evidence type="ECO:0000313" key="1">
    <source>
        <dbReference type="EMBL" id="RKS76236.1"/>
    </source>
</evidence>
<proteinExistence type="predicted"/>
<accession>A0A495QRX3</accession>
<dbReference type="AlphaFoldDB" id="A0A495QRX3"/>
<evidence type="ECO:0000313" key="2">
    <source>
        <dbReference type="Proteomes" id="UP000274601"/>
    </source>
</evidence>
<comment type="caution">
    <text evidence="1">The sequence shown here is derived from an EMBL/GenBank/DDBJ whole genome shotgun (WGS) entry which is preliminary data.</text>
</comment>
<sequence length="83" mass="8997">MENATAKSLKVLAAQFARRGCRARVDGGRLIISLGVRGERVIACDGRRFRLGGERGHVIGLVGAEAGAAERALLVLRQIRRWS</sequence>
<organism evidence="1 2">
    <name type="scientific">Actinomadura pelletieri DSM 43383</name>
    <dbReference type="NCBI Taxonomy" id="1120940"/>
    <lineage>
        <taxon>Bacteria</taxon>
        <taxon>Bacillati</taxon>
        <taxon>Actinomycetota</taxon>
        <taxon>Actinomycetes</taxon>
        <taxon>Streptosporangiales</taxon>
        <taxon>Thermomonosporaceae</taxon>
        <taxon>Actinomadura</taxon>
    </lineage>
</organism>
<name>A0A495QRX3_9ACTN</name>